<organism evidence="1 2">
    <name type="scientific">Coccidioides immitis RMSCC 2394</name>
    <dbReference type="NCBI Taxonomy" id="404692"/>
    <lineage>
        <taxon>Eukaryota</taxon>
        <taxon>Fungi</taxon>
        <taxon>Dikarya</taxon>
        <taxon>Ascomycota</taxon>
        <taxon>Pezizomycotina</taxon>
        <taxon>Eurotiomycetes</taxon>
        <taxon>Eurotiomycetidae</taxon>
        <taxon>Onygenales</taxon>
        <taxon>Onygenaceae</taxon>
        <taxon>Coccidioides</taxon>
    </lineage>
</organism>
<protein>
    <submittedName>
        <fullName evidence="1">Uncharacterized protein</fullName>
    </submittedName>
</protein>
<reference evidence="2" key="1">
    <citation type="journal article" date="2010" name="Genome Res.">
        <title>Population genomic sequencing of Coccidioides fungi reveals recent hybridization and transposon control.</title>
        <authorList>
            <person name="Neafsey D.E."/>
            <person name="Barker B.M."/>
            <person name="Sharpton T.J."/>
            <person name="Stajich J.E."/>
            <person name="Park D.J."/>
            <person name="Whiston E."/>
            <person name="Hung C.-Y."/>
            <person name="McMahan C."/>
            <person name="White J."/>
            <person name="Sykes S."/>
            <person name="Heiman D."/>
            <person name="Young S."/>
            <person name="Zeng Q."/>
            <person name="Abouelleil A."/>
            <person name="Aftuck L."/>
            <person name="Bessette D."/>
            <person name="Brown A."/>
            <person name="FitzGerald M."/>
            <person name="Lui A."/>
            <person name="Macdonald J.P."/>
            <person name="Priest M."/>
            <person name="Orbach M.J."/>
            <person name="Galgiani J.N."/>
            <person name="Kirkland T.N."/>
            <person name="Cole G.T."/>
            <person name="Birren B.W."/>
            <person name="Henn M.R."/>
            <person name="Taylor J.W."/>
            <person name="Rounsley S.D."/>
        </authorList>
    </citation>
    <scope>NUCLEOTIDE SEQUENCE [LARGE SCALE GENOMIC DNA]</scope>
    <source>
        <strain evidence="2">RMSCC 2394</strain>
    </source>
</reference>
<proteinExistence type="predicted"/>
<sequence>MPEENFNKSLLLIIINDSQVIVRVLNSNSDIPYFITAKKRDIIQAIISFDVKILNYSLDEIGSLYYSRDIPSRINHLLALELRDACGCWVLESIID</sequence>
<gene>
    <name evidence="1" type="ORF">CIRG_09420</name>
</gene>
<dbReference type="AlphaFoldDB" id="A0A0J6YNG9"/>
<dbReference type="EMBL" id="DS028099">
    <property type="protein sequence ID" value="KMP09250.1"/>
    <property type="molecule type" value="Genomic_DNA"/>
</dbReference>
<name>A0A0J6YNG9_COCIT</name>
<dbReference type="Proteomes" id="UP000054565">
    <property type="component" value="Unassembled WGS sequence"/>
</dbReference>
<evidence type="ECO:0000313" key="2">
    <source>
        <dbReference type="Proteomes" id="UP000054565"/>
    </source>
</evidence>
<evidence type="ECO:0000313" key="1">
    <source>
        <dbReference type="EMBL" id="KMP09250.1"/>
    </source>
</evidence>
<accession>A0A0J6YNG9</accession>